<dbReference type="InterPro" id="IPR036097">
    <property type="entry name" value="HisK_dim/P_sf"/>
</dbReference>
<keyword evidence="8" id="KW-0418">Kinase</keyword>
<dbReference type="InterPro" id="IPR003661">
    <property type="entry name" value="HisK_dim/P_dom"/>
</dbReference>
<feature type="domain" description="PAC" evidence="15">
    <location>
        <begin position="323"/>
        <end position="373"/>
    </location>
</feature>
<dbReference type="Pfam" id="PF16736">
    <property type="entry name" value="sCache_like"/>
    <property type="match status" value="1"/>
</dbReference>
<dbReference type="SMART" id="SM00304">
    <property type="entry name" value="HAMP"/>
    <property type="match status" value="1"/>
</dbReference>
<dbReference type="GO" id="GO:0004721">
    <property type="term" value="F:phosphoprotein phosphatase activity"/>
    <property type="evidence" value="ECO:0007669"/>
    <property type="project" value="TreeGrafter"/>
</dbReference>
<dbReference type="PROSITE" id="PS50112">
    <property type="entry name" value="PAS"/>
    <property type="match status" value="1"/>
</dbReference>
<comment type="subcellular location">
    <subcellularLocation>
        <location evidence="2">Cell membrane</location>
        <topology evidence="2">Multi-pass membrane protein</topology>
    </subcellularLocation>
</comment>
<dbReference type="GO" id="GO:0016036">
    <property type="term" value="P:cellular response to phosphate starvation"/>
    <property type="evidence" value="ECO:0007669"/>
    <property type="project" value="TreeGrafter"/>
</dbReference>
<dbReference type="Pfam" id="PF00989">
    <property type="entry name" value="PAS"/>
    <property type="match status" value="1"/>
</dbReference>
<evidence type="ECO:0000256" key="9">
    <source>
        <dbReference type="ARBA" id="ARBA00022840"/>
    </source>
</evidence>
<dbReference type="AlphaFoldDB" id="A0AAX3N6B2"/>
<gene>
    <name evidence="17" type="ORF">PUW23_08675</name>
    <name evidence="18" type="ORF">PUW25_08155</name>
</gene>
<dbReference type="SMART" id="SM00388">
    <property type="entry name" value="HisKA"/>
    <property type="match status" value="1"/>
</dbReference>
<dbReference type="Pfam" id="PF02518">
    <property type="entry name" value="HATPase_c"/>
    <property type="match status" value="1"/>
</dbReference>
<evidence type="ECO:0000256" key="6">
    <source>
        <dbReference type="ARBA" id="ARBA00022679"/>
    </source>
</evidence>
<evidence type="ECO:0000256" key="2">
    <source>
        <dbReference type="ARBA" id="ARBA00004651"/>
    </source>
</evidence>
<keyword evidence="7" id="KW-0547">Nucleotide-binding</keyword>
<dbReference type="PANTHER" id="PTHR45453">
    <property type="entry name" value="PHOSPHATE REGULON SENSOR PROTEIN PHOR"/>
    <property type="match status" value="1"/>
</dbReference>
<keyword evidence="11 12" id="KW-0472">Membrane</keyword>
<dbReference type="Gene3D" id="1.10.8.500">
    <property type="entry name" value="HAMP domain in histidine kinase"/>
    <property type="match status" value="1"/>
</dbReference>
<dbReference type="InterPro" id="IPR031967">
    <property type="entry name" value="PhoR_single_Cache-like_dom"/>
</dbReference>
<dbReference type="Proteomes" id="UP001221519">
    <property type="component" value="Chromosome"/>
</dbReference>
<protein>
    <recommendedName>
        <fullName evidence="3">histidine kinase</fullName>
        <ecNumber evidence="3">2.7.13.3</ecNumber>
    </recommendedName>
</protein>
<dbReference type="Gene3D" id="1.10.287.130">
    <property type="match status" value="1"/>
</dbReference>
<dbReference type="Gene3D" id="3.30.565.10">
    <property type="entry name" value="Histidine kinase-like ATPase, C-terminal domain"/>
    <property type="match status" value="1"/>
</dbReference>
<dbReference type="CDD" id="cd00082">
    <property type="entry name" value="HisKA"/>
    <property type="match status" value="1"/>
</dbReference>
<dbReference type="RefSeq" id="WP_047909917.1">
    <property type="nucleotide sequence ID" value="NZ_CP118101.1"/>
</dbReference>
<dbReference type="SUPFAM" id="SSF158472">
    <property type="entry name" value="HAMP domain-like"/>
    <property type="match status" value="1"/>
</dbReference>
<dbReference type="Pfam" id="PF00672">
    <property type="entry name" value="HAMP"/>
    <property type="match status" value="1"/>
</dbReference>
<accession>A0AAX3N6B2</accession>
<dbReference type="PANTHER" id="PTHR45453:SF1">
    <property type="entry name" value="PHOSPHATE REGULON SENSOR PROTEIN PHOR"/>
    <property type="match status" value="1"/>
</dbReference>
<keyword evidence="9 17" id="KW-0067">ATP-binding</keyword>
<dbReference type="InterPro" id="IPR003660">
    <property type="entry name" value="HAMP_dom"/>
</dbReference>
<evidence type="ECO:0000256" key="11">
    <source>
        <dbReference type="ARBA" id="ARBA00023136"/>
    </source>
</evidence>
<dbReference type="GO" id="GO:0000155">
    <property type="term" value="F:phosphorelay sensor kinase activity"/>
    <property type="evidence" value="ECO:0007669"/>
    <property type="project" value="InterPro"/>
</dbReference>
<dbReference type="SUPFAM" id="SSF55785">
    <property type="entry name" value="PYP-like sensor domain (PAS domain)"/>
    <property type="match status" value="1"/>
</dbReference>
<dbReference type="CDD" id="cd00130">
    <property type="entry name" value="PAS"/>
    <property type="match status" value="1"/>
</dbReference>
<dbReference type="PROSITE" id="PS50885">
    <property type="entry name" value="HAMP"/>
    <property type="match status" value="1"/>
</dbReference>
<evidence type="ECO:0000313" key="19">
    <source>
        <dbReference type="Proteomes" id="UP001220962"/>
    </source>
</evidence>
<feature type="transmembrane region" description="Helical" evidence="12">
    <location>
        <begin position="173"/>
        <end position="195"/>
    </location>
</feature>
<dbReference type="InterPro" id="IPR013767">
    <property type="entry name" value="PAS_fold"/>
</dbReference>
<keyword evidence="10" id="KW-0902">Two-component regulatory system</keyword>
<dbReference type="InterPro" id="IPR035965">
    <property type="entry name" value="PAS-like_dom_sf"/>
</dbReference>
<name>A0AAX3N6B2_9BACL</name>
<organism evidence="17 19">
    <name type="scientific">Paenibacillus urinalis</name>
    <dbReference type="NCBI Taxonomy" id="521520"/>
    <lineage>
        <taxon>Bacteria</taxon>
        <taxon>Bacillati</taxon>
        <taxon>Bacillota</taxon>
        <taxon>Bacilli</taxon>
        <taxon>Bacillales</taxon>
        <taxon>Paenibacillaceae</taxon>
        <taxon>Paenibacillus</taxon>
    </lineage>
</organism>
<dbReference type="InterPro" id="IPR000700">
    <property type="entry name" value="PAS-assoc_C"/>
</dbReference>
<dbReference type="SMART" id="SM00387">
    <property type="entry name" value="HATPase_c"/>
    <property type="match status" value="1"/>
</dbReference>
<evidence type="ECO:0000256" key="4">
    <source>
        <dbReference type="ARBA" id="ARBA00022475"/>
    </source>
</evidence>
<feature type="domain" description="PAS" evidence="14">
    <location>
        <begin position="253"/>
        <end position="298"/>
    </location>
</feature>
<evidence type="ECO:0000259" key="14">
    <source>
        <dbReference type="PROSITE" id="PS50112"/>
    </source>
</evidence>
<dbReference type="SUPFAM" id="SSF47384">
    <property type="entry name" value="Homodimeric domain of signal transducing histidine kinase"/>
    <property type="match status" value="1"/>
</dbReference>
<evidence type="ECO:0000256" key="10">
    <source>
        <dbReference type="ARBA" id="ARBA00023012"/>
    </source>
</evidence>
<dbReference type="FunFam" id="1.10.287.130:FF:000008">
    <property type="entry name" value="Two-component sensor histidine kinase"/>
    <property type="match status" value="1"/>
</dbReference>
<dbReference type="InterPro" id="IPR004358">
    <property type="entry name" value="Sig_transdc_His_kin-like_C"/>
</dbReference>
<dbReference type="PROSITE" id="PS50109">
    <property type="entry name" value="HIS_KIN"/>
    <property type="match status" value="1"/>
</dbReference>
<proteinExistence type="predicted"/>
<dbReference type="NCBIfam" id="NF046044">
    <property type="entry name" value="PnpS"/>
    <property type="match status" value="1"/>
</dbReference>
<dbReference type="Gene3D" id="3.30.450.20">
    <property type="entry name" value="PAS domain"/>
    <property type="match status" value="1"/>
</dbReference>
<dbReference type="InterPro" id="IPR050351">
    <property type="entry name" value="BphY/WalK/GraS-like"/>
</dbReference>
<evidence type="ECO:0000256" key="12">
    <source>
        <dbReference type="SAM" id="Phobius"/>
    </source>
</evidence>
<evidence type="ECO:0000313" key="20">
    <source>
        <dbReference type="Proteomes" id="UP001221519"/>
    </source>
</evidence>
<dbReference type="FunFam" id="3.30.565.10:FF:000006">
    <property type="entry name" value="Sensor histidine kinase WalK"/>
    <property type="match status" value="1"/>
</dbReference>
<keyword evidence="4" id="KW-1003">Cell membrane</keyword>
<dbReference type="CDD" id="cd06225">
    <property type="entry name" value="HAMP"/>
    <property type="match status" value="1"/>
</dbReference>
<dbReference type="InterPro" id="IPR005467">
    <property type="entry name" value="His_kinase_dom"/>
</dbReference>
<dbReference type="GO" id="GO:0006355">
    <property type="term" value="P:regulation of DNA-templated transcription"/>
    <property type="evidence" value="ECO:0007669"/>
    <property type="project" value="InterPro"/>
</dbReference>
<dbReference type="NCBIfam" id="TIGR00229">
    <property type="entry name" value="sensory_box"/>
    <property type="match status" value="1"/>
</dbReference>
<dbReference type="PRINTS" id="PR00344">
    <property type="entry name" value="BCTRLSENSOR"/>
</dbReference>
<evidence type="ECO:0000256" key="8">
    <source>
        <dbReference type="ARBA" id="ARBA00022777"/>
    </source>
</evidence>
<evidence type="ECO:0000256" key="5">
    <source>
        <dbReference type="ARBA" id="ARBA00022553"/>
    </source>
</evidence>
<comment type="catalytic activity">
    <reaction evidence="1">
        <text>ATP + protein L-histidine = ADP + protein N-phospho-L-histidine.</text>
        <dbReference type="EC" id="2.7.13.3"/>
    </reaction>
</comment>
<keyword evidence="5" id="KW-0597">Phosphoprotein</keyword>
<evidence type="ECO:0000259" key="13">
    <source>
        <dbReference type="PROSITE" id="PS50109"/>
    </source>
</evidence>
<evidence type="ECO:0000256" key="3">
    <source>
        <dbReference type="ARBA" id="ARBA00012438"/>
    </source>
</evidence>
<dbReference type="GO" id="GO:0005524">
    <property type="term" value="F:ATP binding"/>
    <property type="evidence" value="ECO:0007669"/>
    <property type="project" value="UniProtKB-KW"/>
</dbReference>
<feature type="domain" description="Histidine kinase" evidence="13">
    <location>
        <begin position="377"/>
        <end position="596"/>
    </location>
</feature>
<feature type="domain" description="HAMP" evidence="16">
    <location>
        <begin position="196"/>
        <end position="248"/>
    </location>
</feature>
<dbReference type="EC" id="2.7.13.3" evidence="3"/>
<evidence type="ECO:0000313" key="18">
    <source>
        <dbReference type="EMBL" id="WDI03912.1"/>
    </source>
</evidence>
<evidence type="ECO:0000313" key="17">
    <source>
        <dbReference type="EMBL" id="WDH84270.1"/>
    </source>
</evidence>
<dbReference type="GO" id="GO:0005886">
    <property type="term" value="C:plasma membrane"/>
    <property type="evidence" value="ECO:0007669"/>
    <property type="project" value="UniProtKB-SubCell"/>
</dbReference>
<evidence type="ECO:0000259" key="16">
    <source>
        <dbReference type="PROSITE" id="PS50885"/>
    </source>
</evidence>
<reference evidence="17 20" key="1">
    <citation type="submission" date="2023-02" db="EMBL/GenBank/DDBJ databases">
        <title>Pathogen: clinical or host-associated sample.</title>
        <authorList>
            <person name="Hergert J."/>
            <person name="Casey R."/>
            <person name="Wagner J."/>
            <person name="Young E.L."/>
            <person name="Oakeson K.F."/>
        </authorList>
    </citation>
    <scope>NUCLEOTIDE SEQUENCE</scope>
    <source>
        <strain evidence="18 20">2022CK-00829</strain>
        <strain evidence="17">2022CK-00830</strain>
    </source>
</reference>
<dbReference type="InterPro" id="IPR003594">
    <property type="entry name" value="HATPase_dom"/>
</dbReference>
<evidence type="ECO:0000259" key="15">
    <source>
        <dbReference type="PROSITE" id="PS50113"/>
    </source>
</evidence>
<dbReference type="InterPro" id="IPR036890">
    <property type="entry name" value="HATPase_C_sf"/>
</dbReference>
<dbReference type="InterPro" id="IPR000014">
    <property type="entry name" value="PAS"/>
</dbReference>
<dbReference type="SUPFAM" id="SSF55874">
    <property type="entry name" value="ATPase domain of HSP90 chaperone/DNA topoisomerase II/histidine kinase"/>
    <property type="match status" value="1"/>
</dbReference>
<dbReference type="CDD" id="cd16922">
    <property type="entry name" value="HATPase_EvgS-ArcB-TorS-like"/>
    <property type="match status" value="1"/>
</dbReference>
<dbReference type="EMBL" id="CP118101">
    <property type="protein sequence ID" value="WDH84270.1"/>
    <property type="molecule type" value="Genomic_DNA"/>
</dbReference>
<evidence type="ECO:0000256" key="7">
    <source>
        <dbReference type="ARBA" id="ARBA00022741"/>
    </source>
</evidence>
<keyword evidence="12" id="KW-1133">Transmembrane helix</keyword>
<dbReference type="PROSITE" id="PS50113">
    <property type="entry name" value="PAC"/>
    <property type="match status" value="1"/>
</dbReference>
<evidence type="ECO:0000256" key="1">
    <source>
        <dbReference type="ARBA" id="ARBA00000085"/>
    </source>
</evidence>
<sequence>MKNFRFRLTMIIMVLIGLSVLSSGLALGQVFKDLHIQSQEENMVREINLLHSTFDFKDTSLDKNEVVAYYTQQAELLERLTDSRTTFILKDGTVIGDSEYAADEMDNHLNREEIQTANDHDSPYGRSIRTSDTLSQKMLYVALPVTSPDQHFDGYIRLSLSLDSVDEGLARGWYLMGLTLLALYIIAAIVCYRVARGLTQPIEHITKVANQISNLDYDARVKFTRNDEIGQLGNAINGMADSLQAQLKLIRDNEDLVQSVMTNMAGGILMIDANQNIAVLNRESHRMLGLHPDRVTGKPYHELKRHYELTKIVETSILQRSKVHDEVRIYSPDEIIVRIDGVPMYENDGSYRGMLFLLQDITAIRRLENMRSEFVANVSHELKTPVAAVKGFAETLLSGGVRDEETTRSFLQIIYDEGDRLNRLISDILDLSKIESKRATLDCSPVHLMPFFEMITGTLGNAAEKKQIRLILDVPEELFIEADEDKLKQIFLNLVSNGINYTLDGGRVKITAQISKDEEHIIFQVSDTGIGIPKSDLPRVFERFYRVDKGRSRNSGGTGLGLSIVKHLVELHHGQLAVESELGTGTTFTVTLPMLQDSVEEAEED</sequence>
<dbReference type="Pfam" id="PF00512">
    <property type="entry name" value="HisKA"/>
    <property type="match status" value="1"/>
</dbReference>
<keyword evidence="12" id="KW-0812">Transmembrane</keyword>
<keyword evidence="6" id="KW-0808">Transferase</keyword>
<keyword evidence="20" id="KW-1185">Reference proteome</keyword>
<dbReference type="Proteomes" id="UP001220962">
    <property type="component" value="Chromosome"/>
</dbReference>
<dbReference type="EMBL" id="CP118108">
    <property type="protein sequence ID" value="WDI03912.1"/>
    <property type="molecule type" value="Genomic_DNA"/>
</dbReference>